<proteinExistence type="predicted"/>
<dbReference type="Proteomes" id="UP000324241">
    <property type="component" value="Unassembled WGS sequence"/>
</dbReference>
<keyword evidence="1" id="KW-0805">Transcription regulation</keyword>
<dbReference type="PROSITE" id="PS50048">
    <property type="entry name" value="ZN2_CY6_FUNGAL_2"/>
    <property type="match status" value="1"/>
</dbReference>
<comment type="caution">
    <text evidence="7">The sequence shown here is derived from an EMBL/GenBank/DDBJ whole genome shotgun (WGS) entry which is preliminary data.</text>
</comment>
<evidence type="ECO:0000259" key="6">
    <source>
        <dbReference type="PROSITE" id="PS50048"/>
    </source>
</evidence>
<dbReference type="InterPro" id="IPR036864">
    <property type="entry name" value="Zn2-C6_fun-type_DNA-bd_sf"/>
</dbReference>
<dbReference type="PROSITE" id="PS00463">
    <property type="entry name" value="ZN2_CY6_FUNGAL_1"/>
    <property type="match status" value="1"/>
</dbReference>
<dbReference type="PANTHER" id="PTHR47840">
    <property type="entry name" value="ZN(II)2CYS6 TRANSCRIPTION FACTOR (EUROFUNG)-RELATED"/>
    <property type="match status" value="1"/>
</dbReference>
<evidence type="ECO:0000256" key="4">
    <source>
        <dbReference type="ARBA" id="ARBA00023242"/>
    </source>
</evidence>
<dbReference type="Pfam" id="PF00172">
    <property type="entry name" value="Zn_clus"/>
    <property type="match status" value="1"/>
</dbReference>
<name>A0A5M9MS30_9EURO</name>
<dbReference type="GO" id="GO:0009893">
    <property type="term" value="P:positive regulation of metabolic process"/>
    <property type="evidence" value="ECO:0007669"/>
    <property type="project" value="UniProtKB-ARBA"/>
</dbReference>
<evidence type="ECO:0000313" key="8">
    <source>
        <dbReference type="Proteomes" id="UP000324241"/>
    </source>
</evidence>
<dbReference type="OrthoDB" id="5392779at2759"/>
<evidence type="ECO:0000256" key="1">
    <source>
        <dbReference type="ARBA" id="ARBA00023015"/>
    </source>
</evidence>
<feature type="domain" description="Zn(2)-C6 fungal-type" evidence="6">
    <location>
        <begin position="40"/>
        <end position="73"/>
    </location>
</feature>
<dbReference type="GeneID" id="54325084"/>
<evidence type="ECO:0000256" key="2">
    <source>
        <dbReference type="ARBA" id="ARBA00023125"/>
    </source>
</evidence>
<dbReference type="CDD" id="cd00067">
    <property type="entry name" value="GAL4"/>
    <property type="match status" value="1"/>
</dbReference>
<evidence type="ECO:0000256" key="5">
    <source>
        <dbReference type="SAM" id="MobiDB-lite"/>
    </source>
</evidence>
<dbReference type="EMBL" id="QUQM01000001">
    <property type="protein sequence ID" value="KAA8649708.1"/>
    <property type="molecule type" value="Genomic_DNA"/>
</dbReference>
<protein>
    <recommendedName>
        <fullName evidence="6">Zn(2)-C6 fungal-type domain-containing protein</fullName>
    </recommendedName>
</protein>
<organism evidence="7 8">
    <name type="scientific">Aspergillus tanneri</name>
    <dbReference type="NCBI Taxonomy" id="1220188"/>
    <lineage>
        <taxon>Eukaryota</taxon>
        <taxon>Fungi</taxon>
        <taxon>Dikarya</taxon>
        <taxon>Ascomycota</taxon>
        <taxon>Pezizomycotina</taxon>
        <taxon>Eurotiomycetes</taxon>
        <taxon>Eurotiomycetidae</taxon>
        <taxon>Eurotiales</taxon>
        <taxon>Aspergillaceae</taxon>
        <taxon>Aspergillus</taxon>
        <taxon>Aspergillus subgen. Circumdati</taxon>
    </lineage>
</organism>
<dbReference type="GO" id="GO:0008270">
    <property type="term" value="F:zinc ion binding"/>
    <property type="evidence" value="ECO:0007669"/>
    <property type="project" value="InterPro"/>
</dbReference>
<dbReference type="GO" id="GO:0003677">
    <property type="term" value="F:DNA binding"/>
    <property type="evidence" value="ECO:0007669"/>
    <property type="project" value="UniProtKB-KW"/>
</dbReference>
<dbReference type="SUPFAM" id="SSF57701">
    <property type="entry name" value="Zn2/Cys6 DNA-binding domain"/>
    <property type="match status" value="1"/>
</dbReference>
<evidence type="ECO:0000256" key="3">
    <source>
        <dbReference type="ARBA" id="ARBA00023163"/>
    </source>
</evidence>
<dbReference type="VEuPathDB" id="FungiDB:EYZ11_003337"/>
<evidence type="ECO:0000313" key="7">
    <source>
        <dbReference type="EMBL" id="KAA8649708.1"/>
    </source>
</evidence>
<dbReference type="Gene3D" id="4.10.240.10">
    <property type="entry name" value="Zn(2)-C6 fungal-type DNA-binding domain"/>
    <property type="match status" value="1"/>
</dbReference>
<sequence length="253" mass="28669">MDAASARHGVPNRRNPADDPDGWHSAPPVKCKKVRRGTRSCWECKRRKMKCVFDSPDDAVCIGCHRRWTKCVSQEFPEEVSAPLDSSRRLRDRLRRVESRLHQFLRASPASHQAVDAPVGDEHRHDHLRHDNLSPDRHPSAAVVSGDSGVFDALSRALYDSLPSRQDTASNCKASGHHSIPFHEILTTPYILDRDSLRSQNRLLEIPGPNVHPVLIARHMLHLASFLQHLHADLHEEIRGLSEPPQIMRDRLA</sequence>
<dbReference type="GO" id="GO:0000981">
    <property type="term" value="F:DNA-binding transcription factor activity, RNA polymerase II-specific"/>
    <property type="evidence" value="ECO:0007669"/>
    <property type="project" value="InterPro"/>
</dbReference>
<keyword evidence="3" id="KW-0804">Transcription</keyword>
<dbReference type="PANTHER" id="PTHR47840:SF1">
    <property type="entry name" value="ZN(II)2CYS6 TRANSCRIPTION FACTOR (EUROFUNG)"/>
    <property type="match status" value="1"/>
</dbReference>
<dbReference type="RefSeq" id="XP_033429069.1">
    <property type="nucleotide sequence ID" value="XM_033567074.1"/>
</dbReference>
<keyword evidence="4" id="KW-0539">Nucleus</keyword>
<keyword evidence="2" id="KW-0238">DNA-binding</keyword>
<gene>
    <name evidence="7" type="ORF">ATNIH1004_002382</name>
</gene>
<reference evidence="7 8" key="1">
    <citation type="submission" date="2019-08" db="EMBL/GenBank/DDBJ databases">
        <title>The genome sequence of a newly discovered highly antifungal drug resistant Aspergillus species, Aspergillus tanneri NIH 1004.</title>
        <authorList>
            <person name="Mounaud S."/>
            <person name="Singh I."/>
            <person name="Joardar V."/>
            <person name="Pakala S."/>
            <person name="Pakala S."/>
            <person name="Venepally P."/>
            <person name="Chung J.K."/>
            <person name="Losada L."/>
            <person name="Nierman W.C."/>
        </authorList>
    </citation>
    <scope>NUCLEOTIDE SEQUENCE [LARGE SCALE GENOMIC DNA]</scope>
    <source>
        <strain evidence="7 8">NIH1004</strain>
    </source>
</reference>
<feature type="region of interest" description="Disordered" evidence="5">
    <location>
        <begin position="1"/>
        <end position="28"/>
    </location>
</feature>
<dbReference type="InterPro" id="IPR001138">
    <property type="entry name" value="Zn2Cys6_DnaBD"/>
</dbReference>
<accession>A0A5M9MS30</accession>
<dbReference type="AlphaFoldDB" id="A0A5M9MS30"/>